<sequence length="44" mass="4777">MNITVTFGSVDGRCMTVVETPDSGVFTGALMVVNNCLNRDYADY</sequence>
<protein>
    <submittedName>
        <fullName evidence="1">Uncharacterized protein</fullName>
    </submittedName>
</protein>
<proteinExistence type="predicted"/>
<dbReference type="EMBL" id="PYGC01000015">
    <property type="protein sequence ID" value="PSK80509.1"/>
    <property type="molecule type" value="Genomic_DNA"/>
</dbReference>
<organism evidence="1 2">
    <name type="scientific">Prolixibacter denitrificans</name>
    <dbReference type="NCBI Taxonomy" id="1541063"/>
    <lineage>
        <taxon>Bacteria</taxon>
        <taxon>Pseudomonadati</taxon>
        <taxon>Bacteroidota</taxon>
        <taxon>Bacteroidia</taxon>
        <taxon>Marinilabiliales</taxon>
        <taxon>Prolixibacteraceae</taxon>
        <taxon>Prolixibacter</taxon>
    </lineage>
</organism>
<reference evidence="1 2" key="1">
    <citation type="submission" date="2018-03" db="EMBL/GenBank/DDBJ databases">
        <title>Genomic Encyclopedia of Archaeal and Bacterial Type Strains, Phase II (KMG-II): from individual species to whole genera.</title>
        <authorList>
            <person name="Goeker M."/>
        </authorList>
    </citation>
    <scope>NUCLEOTIDE SEQUENCE [LARGE SCALE GENOMIC DNA]</scope>
    <source>
        <strain evidence="1 2">DSM 27267</strain>
    </source>
</reference>
<evidence type="ECO:0000313" key="2">
    <source>
        <dbReference type="Proteomes" id="UP000240621"/>
    </source>
</evidence>
<name>A0A2P8C6B4_9BACT</name>
<gene>
    <name evidence="1" type="ORF">CLV93_11539</name>
</gene>
<comment type="caution">
    <text evidence="1">The sequence shown here is derived from an EMBL/GenBank/DDBJ whole genome shotgun (WGS) entry which is preliminary data.</text>
</comment>
<accession>A0A2P8C6B4</accession>
<evidence type="ECO:0000313" key="1">
    <source>
        <dbReference type="EMBL" id="PSK80509.1"/>
    </source>
</evidence>
<dbReference type="RefSeq" id="WP_281351387.1">
    <property type="nucleotide sequence ID" value="NZ_BLAU01000001.1"/>
</dbReference>
<dbReference type="Proteomes" id="UP000240621">
    <property type="component" value="Unassembled WGS sequence"/>
</dbReference>
<dbReference type="AlphaFoldDB" id="A0A2P8C6B4"/>